<organism evidence="1 2">
    <name type="scientific">Saitoella complicata (strain BCRC 22490 / CBS 7301 / JCM 7358 / NBRC 10748 / NRRL Y-17804)</name>
    <dbReference type="NCBI Taxonomy" id="698492"/>
    <lineage>
        <taxon>Eukaryota</taxon>
        <taxon>Fungi</taxon>
        <taxon>Dikarya</taxon>
        <taxon>Ascomycota</taxon>
        <taxon>Taphrinomycotina</taxon>
        <taxon>Taphrinomycotina incertae sedis</taxon>
        <taxon>Saitoella</taxon>
    </lineage>
</organism>
<name>A0A0E9NRR9_SAICN</name>
<evidence type="ECO:0000313" key="2">
    <source>
        <dbReference type="Proteomes" id="UP000033140"/>
    </source>
</evidence>
<sequence length="76" mass="8368">MIRRRQLELLELLPSLPLPLPLPLTSRSNAFESPRPVNPVVSVESNVPETAPPANIVVPTALRYVVSQSLTSMNPR</sequence>
<reference evidence="1 2" key="2">
    <citation type="journal article" date="2014" name="J. Gen. Appl. Microbiol.">
        <title>The early diverging ascomycetous budding yeast Saitoella complicata has three histone deacetylases belonging to the Clr6, Hos2, and Rpd3 lineages.</title>
        <authorList>
            <person name="Nishida H."/>
            <person name="Matsumoto T."/>
            <person name="Kondo S."/>
            <person name="Hamamoto M."/>
            <person name="Yoshikawa H."/>
        </authorList>
    </citation>
    <scope>NUCLEOTIDE SEQUENCE [LARGE SCALE GENOMIC DNA]</scope>
    <source>
        <strain evidence="1 2">NRRL Y-17804</strain>
    </source>
</reference>
<evidence type="ECO:0000313" key="1">
    <source>
        <dbReference type="EMBL" id="GAO52478.1"/>
    </source>
</evidence>
<dbReference type="EMBL" id="BACD03000070">
    <property type="protein sequence ID" value="GAO52478.1"/>
    <property type="molecule type" value="Genomic_DNA"/>
</dbReference>
<reference evidence="1 2" key="3">
    <citation type="journal article" date="2015" name="Genome Announc.">
        <title>Draft Genome Sequence of the Archiascomycetous Yeast Saitoella complicata.</title>
        <authorList>
            <person name="Yamauchi K."/>
            <person name="Kondo S."/>
            <person name="Hamamoto M."/>
            <person name="Takahashi Y."/>
            <person name="Ogura Y."/>
            <person name="Hayashi T."/>
            <person name="Nishida H."/>
        </authorList>
    </citation>
    <scope>NUCLEOTIDE SEQUENCE [LARGE SCALE GENOMIC DNA]</scope>
    <source>
        <strain evidence="1 2">NRRL Y-17804</strain>
    </source>
</reference>
<keyword evidence="2" id="KW-1185">Reference proteome</keyword>
<accession>A0A0E9NRR9</accession>
<protein>
    <submittedName>
        <fullName evidence="1">Uncharacterized protein</fullName>
    </submittedName>
</protein>
<gene>
    <name evidence="1" type="ORF">G7K_6553-t1</name>
</gene>
<comment type="caution">
    <text evidence="1">The sequence shown here is derived from an EMBL/GenBank/DDBJ whole genome shotgun (WGS) entry which is preliminary data.</text>
</comment>
<proteinExistence type="predicted"/>
<reference evidence="1 2" key="1">
    <citation type="journal article" date="2011" name="J. Gen. Appl. Microbiol.">
        <title>Draft genome sequencing of the enigmatic yeast Saitoella complicata.</title>
        <authorList>
            <person name="Nishida H."/>
            <person name="Hamamoto M."/>
            <person name="Sugiyama J."/>
        </authorList>
    </citation>
    <scope>NUCLEOTIDE SEQUENCE [LARGE SCALE GENOMIC DNA]</scope>
    <source>
        <strain evidence="1 2">NRRL Y-17804</strain>
    </source>
</reference>
<dbReference type="AlphaFoldDB" id="A0A0E9NRR9"/>
<dbReference type="Proteomes" id="UP000033140">
    <property type="component" value="Unassembled WGS sequence"/>
</dbReference>